<dbReference type="VEuPathDB" id="FungiDB:HMPREF1541_04351"/>
<dbReference type="STRING" id="1220924.W2RU90"/>
<dbReference type="PANTHER" id="PTHR15323:SF6">
    <property type="entry name" value="CELL DIVISION CYCLE PROTEIN 123 HOMOLOG"/>
    <property type="match status" value="1"/>
</dbReference>
<accession>W2RU90</accession>
<dbReference type="Pfam" id="PF07065">
    <property type="entry name" value="D123"/>
    <property type="match status" value="1"/>
</dbReference>
<dbReference type="GO" id="GO:1905143">
    <property type="term" value="P:eukaryotic translation initiation factor 2 complex assembly"/>
    <property type="evidence" value="ECO:0007669"/>
    <property type="project" value="EnsemblFungi"/>
</dbReference>
<evidence type="ECO:0000256" key="1">
    <source>
        <dbReference type="ARBA" id="ARBA00011047"/>
    </source>
</evidence>
<evidence type="ECO:0000313" key="3">
    <source>
        <dbReference type="Proteomes" id="UP000030752"/>
    </source>
</evidence>
<keyword evidence="3" id="KW-1185">Reference proteome</keyword>
<dbReference type="AlphaFoldDB" id="W2RU90"/>
<proteinExistence type="inferred from homology"/>
<dbReference type="HOGENOM" id="CLU_034402_2_0_1"/>
<dbReference type="EMBL" id="KB822720">
    <property type="protein sequence ID" value="ETN40076.1"/>
    <property type="molecule type" value="Genomic_DNA"/>
</dbReference>
<evidence type="ECO:0000313" key="2">
    <source>
        <dbReference type="EMBL" id="ETN40076.1"/>
    </source>
</evidence>
<dbReference type="eggNOG" id="KOG2983">
    <property type="taxonomic scope" value="Eukaryota"/>
</dbReference>
<dbReference type="GO" id="GO:0005524">
    <property type="term" value="F:ATP binding"/>
    <property type="evidence" value="ECO:0007669"/>
    <property type="project" value="EnsemblFungi"/>
</dbReference>
<reference evidence="2 3" key="1">
    <citation type="submission" date="2013-03" db="EMBL/GenBank/DDBJ databases">
        <title>The Genome Sequence of Phialophora europaea CBS 101466.</title>
        <authorList>
            <consortium name="The Broad Institute Genomics Platform"/>
            <person name="Cuomo C."/>
            <person name="de Hoog S."/>
            <person name="Gorbushina A."/>
            <person name="Walker B."/>
            <person name="Young S.K."/>
            <person name="Zeng Q."/>
            <person name="Gargeya S."/>
            <person name="Fitzgerald M."/>
            <person name="Haas B."/>
            <person name="Abouelleil A."/>
            <person name="Allen A.W."/>
            <person name="Alvarado L."/>
            <person name="Arachchi H.M."/>
            <person name="Berlin A.M."/>
            <person name="Chapman S.B."/>
            <person name="Gainer-Dewar J."/>
            <person name="Goldberg J."/>
            <person name="Griggs A."/>
            <person name="Gujja S."/>
            <person name="Hansen M."/>
            <person name="Howarth C."/>
            <person name="Imamovic A."/>
            <person name="Ireland A."/>
            <person name="Larimer J."/>
            <person name="McCowan C."/>
            <person name="Murphy C."/>
            <person name="Pearson M."/>
            <person name="Poon T.W."/>
            <person name="Priest M."/>
            <person name="Roberts A."/>
            <person name="Saif S."/>
            <person name="Shea T."/>
            <person name="Sisk P."/>
            <person name="Sykes S."/>
            <person name="Wortman J."/>
            <person name="Nusbaum C."/>
            <person name="Birren B."/>
        </authorList>
    </citation>
    <scope>NUCLEOTIDE SEQUENCE [LARGE SCALE GENOMIC DNA]</scope>
    <source>
        <strain evidence="2 3">CBS 101466</strain>
    </source>
</reference>
<dbReference type="PANTHER" id="PTHR15323">
    <property type="entry name" value="D123 PROTEIN"/>
    <property type="match status" value="1"/>
</dbReference>
<dbReference type="GO" id="GO:0000287">
    <property type="term" value="F:magnesium ion binding"/>
    <property type="evidence" value="ECO:0007669"/>
    <property type="project" value="EnsemblFungi"/>
</dbReference>
<dbReference type="OrthoDB" id="360540at2759"/>
<gene>
    <name evidence="2" type="ORF">HMPREF1541_04351</name>
</gene>
<organism evidence="2 3">
    <name type="scientific">Cyphellophora europaea (strain CBS 101466)</name>
    <name type="common">Phialophora europaea</name>
    <dbReference type="NCBI Taxonomy" id="1220924"/>
    <lineage>
        <taxon>Eukaryota</taxon>
        <taxon>Fungi</taxon>
        <taxon>Dikarya</taxon>
        <taxon>Ascomycota</taxon>
        <taxon>Pezizomycotina</taxon>
        <taxon>Eurotiomycetes</taxon>
        <taxon>Chaetothyriomycetidae</taxon>
        <taxon>Chaetothyriales</taxon>
        <taxon>Cyphellophoraceae</taxon>
        <taxon>Cyphellophora</taxon>
    </lineage>
</organism>
<dbReference type="InParanoid" id="W2RU90"/>
<dbReference type="GO" id="GO:0044183">
    <property type="term" value="F:protein folding chaperone"/>
    <property type="evidence" value="ECO:0007669"/>
    <property type="project" value="EnsemblFungi"/>
</dbReference>
<dbReference type="Proteomes" id="UP000030752">
    <property type="component" value="Unassembled WGS sequence"/>
</dbReference>
<protein>
    <submittedName>
        <fullName evidence="2">Uncharacterized protein</fullName>
    </submittedName>
</protein>
<dbReference type="GeneID" id="19971690"/>
<dbReference type="GO" id="GO:0005737">
    <property type="term" value="C:cytoplasm"/>
    <property type="evidence" value="ECO:0007669"/>
    <property type="project" value="TreeGrafter"/>
</dbReference>
<sequence length="348" mass="40411">MPMSTEEEPSTTLTALPFPPVTAAHILNCSFHAWYPKLRQVSPKARLIPLTQPFLEYLRADGIVLPPDVRRDDDSGYSDAEDEEDIAEYWRDIHDNIVATIRELGKAVPKLNWSAPKDATWISTTNDMECRSANDVYLLLKSSDFVTHDLEQAFDGCVDSAEVPYHLVLRKAFNLNPSLEFRCFVRDRRLIAISQREMNHFEFLFDLREKFKAKIEDFMEDNLLANFPDPNFVFDVYIPPPHQKVWLIDINPWAPRTDPLLFSWLELLTLTVPDDDDAEVEEDIFDPEFRLVQRDDPEAYQFASTKYSAHKLPKDVVDASMTPEGMKDMMEEWRKVMSREAKDDDDED</sequence>
<name>W2RU90_CYPE1</name>
<dbReference type="RefSeq" id="XP_008716919.1">
    <property type="nucleotide sequence ID" value="XM_008718697.1"/>
</dbReference>
<dbReference type="InterPro" id="IPR009772">
    <property type="entry name" value="CDC123"/>
</dbReference>
<comment type="similarity">
    <text evidence="1">Belongs to the CDC123 family.</text>
</comment>
<dbReference type="FunCoup" id="W2RU90">
    <property type="interactions" value="739"/>
</dbReference>